<reference evidence="1" key="1">
    <citation type="submission" date="2014-11" db="EMBL/GenBank/DDBJ databases">
        <authorList>
            <person name="Amaro Gonzalez C."/>
        </authorList>
    </citation>
    <scope>NUCLEOTIDE SEQUENCE</scope>
</reference>
<name>A0A0E9TBT2_ANGAN</name>
<evidence type="ECO:0000313" key="1">
    <source>
        <dbReference type="EMBL" id="JAH50877.1"/>
    </source>
</evidence>
<sequence length="55" mass="6069">MGKENVSEALSHGEYKPVFKHSFVFLLLAMSLSLPPGGRISCVLQLYGCCNVIFH</sequence>
<accession>A0A0E9TBT2</accession>
<reference evidence="1" key="2">
    <citation type="journal article" date="2015" name="Fish Shellfish Immunol.">
        <title>Early steps in the European eel (Anguilla anguilla)-Vibrio vulnificus interaction in the gills: Role of the RtxA13 toxin.</title>
        <authorList>
            <person name="Callol A."/>
            <person name="Pajuelo D."/>
            <person name="Ebbesson L."/>
            <person name="Teles M."/>
            <person name="MacKenzie S."/>
            <person name="Amaro C."/>
        </authorList>
    </citation>
    <scope>NUCLEOTIDE SEQUENCE</scope>
</reference>
<organism evidence="1">
    <name type="scientific">Anguilla anguilla</name>
    <name type="common">European freshwater eel</name>
    <name type="synonym">Muraena anguilla</name>
    <dbReference type="NCBI Taxonomy" id="7936"/>
    <lineage>
        <taxon>Eukaryota</taxon>
        <taxon>Metazoa</taxon>
        <taxon>Chordata</taxon>
        <taxon>Craniata</taxon>
        <taxon>Vertebrata</taxon>
        <taxon>Euteleostomi</taxon>
        <taxon>Actinopterygii</taxon>
        <taxon>Neopterygii</taxon>
        <taxon>Teleostei</taxon>
        <taxon>Anguilliformes</taxon>
        <taxon>Anguillidae</taxon>
        <taxon>Anguilla</taxon>
    </lineage>
</organism>
<protein>
    <submittedName>
        <fullName evidence="1">Uncharacterized protein</fullName>
    </submittedName>
</protein>
<proteinExistence type="predicted"/>
<dbReference type="EMBL" id="GBXM01057700">
    <property type="protein sequence ID" value="JAH50877.1"/>
    <property type="molecule type" value="Transcribed_RNA"/>
</dbReference>
<dbReference type="AlphaFoldDB" id="A0A0E9TBT2"/>